<comment type="caution">
    <text evidence="2">The sequence shown here is derived from an EMBL/GenBank/DDBJ whole genome shotgun (WGS) entry which is preliminary data.</text>
</comment>
<name>A0AAV5MZK7_9ROSI</name>
<evidence type="ECO:0000256" key="1">
    <source>
        <dbReference type="SAM" id="MobiDB-lite"/>
    </source>
</evidence>
<sequence>PIDTEVHPIDTEVYPIDYSDPRTHYLIPPPDHHGGGRPFIHQQSAHGNREGNGRAKKIHE</sequence>
<feature type="non-terminal residue" evidence="2">
    <location>
        <position position="1"/>
    </location>
</feature>
<protein>
    <submittedName>
        <fullName evidence="2">Uncharacterized protein</fullName>
    </submittedName>
</protein>
<feature type="region of interest" description="Disordered" evidence="1">
    <location>
        <begin position="19"/>
        <end position="60"/>
    </location>
</feature>
<proteinExistence type="predicted"/>
<evidence type="ECO:0000313" key="2">
    <source>
        <dbReference type="EMBL" id="GKV53982.1"/>
    </source>
</evidence>
<gene>
    <name evidence="2" type="ORF">SLEP1_g60492</name>
</gene>
<dbReference type="EMBL" id="BPVZ01002593">
    <property type="protein sequence ID" value="GKV53982.1"/>
    <property type="molecule type" value="Genomic_DNA"/>
</dbReference>
<organism evidence="2 3">
    <name type="scientific">Rubroshorea leprosula</name>
    <dbReference type="NCBI Taxonomy" id="152421"/>
    <lineage>
        <taxon>Eukaryota</taxon>
        <taxon>Viridiplantae</taxon>
        <taxon>Streptophyta</taxon>
        <taxon>Embryophyta</taxon>
        <taxon>Tracheophyta</taxon>
        <taxon>Spermatophyta</taxon>
        <taxon>Magnoliopsida</taxon>
        <taxon>eudicotyledons</taxon>
        <taxon>Gunneridae</taxon>
        <taxon>Pentapetalae</taxon>
        <taxon>rosids</taxon>
        <taxon>malvids</taxon>
        <taxon>Malvales</taxon>
        <taxon>Dipterocarpaceae</taxon>
        <taxon>Rubroshorea</taxon>
    </lineage>
</organism>
<dbReference type="Proteomes" id="UP001054252">
    <property type="component" value="Unassembled WGS sequence"/>
</dbReference>
<accession>A0AAV5MZK7</accession>
<evidence type="ECO:0000313" key="3">
    <source>
        <dbReference type="Proteomes" id="UP001054252"/>
    </source>
</evidence>
<keyword evidence="3" id="KW-1185">Reference proteome</keyword>
<reference evidence="2 3" key="1">
    <citation type="journal article" date="2021" name="Commun. Biol.">
        <title>The genome of Shorea leprosula (Dipterocarpaceae) highlights the ecological relevance of drought in aseasonal tropical rainforests.</title>
        <authorList>
            <person name="Ng K.K.S."/>
            <person name="Kobayashi M.J."/>
            <person name="Fawcett J.A."/>
            <person name="Hatakeyama M."/>
            <person name="Paape T."/>
            <person name="Ng C.H."/>
            <person name="Ang C.C."/>
            <person name="Tnah L.H."/>
            <person name="Lee C.T."/>
            <person name="Nishiyama T."/>
            <person name="Sese J."/>
            <person name="O'Brien M.J."/>
            <person name="Copetti D."/>
            <person name="Mohd Noor M.I."/>
            <person name="Ong R.C."/>
            <person name="Putra M."/>
            <person name="Sireger I.Z."/>
            <person name="Indrioko S."/>
            <person name="Kosugi Y."/>
            <person name="Izuno A."/>
            <person name="Isagi Y."/>
            <person name="Lee S.L."/>
            <person name="Shimizu K.K."/>
        </authorList>
    </citation>
    <scope>NUCLEOTIDE SEQUENCE [LARGE SCALE GENOMIC DNA]</scope>
    <source>
        <strain evidence="2">214</strain>
    </source>
</reference>
<dbReference type="AlphaFoldDB" id="A0AAV5MZK7"/>